<proteinExistence type="predicted"/>
<keyword evidence="2" id="KW-1185">Reference proteome</keyword>
<sequence>MLLTEHQQTADDNSDIHTNNQLVMEINTASSLPNKYTLDDDDRTANKLTTGLKLHACDGLIVTFNYWVRLKNPQYSTKLVFFSSLARWQQLTPTHTHKPFKLSRCSPACSDNKHAERLQTNSSVPFFNRE</sequence>
<organism evidence="1 2">
    <name type="scientific">Paralvinella palmiformis</name>
    <dbReference type="NCBI Taxonomy" id="53620"/>
    <lineage>
        <taxon>Eukaryota</taxon>
        <taxon>Metazoa</taxon>
        <taxon>Spiralia</taxon>
        <taxon>Lophotrochozoa</taxon>
        <taxon>Annelida</taxon>
        <taxon>Polychaeta</taxon>
        <taxon>Sedentaria</taxon>
        <taxon>Canalipalpata</taxon>
        <taxon>Terebellida</taxon>
        <taxon>Terebelliformia</taxon>
        <taxon>Alvinellidae</taxon>
        <taxon>Paralvinella</taxon>
    </lineage>
</organism>
<gene>
    <name evidence="1" type="ORF">LSH36_180g00000</name>
</gene>
<reference evidence="1" key="1">
    <citation type="journal article" date="2023" name="Mol. Biol. Evol.">
        <title>Third-Generation Sequencing Reveals the Adaptive Role of the Epigenome in Three Deep-Sea Polychaetes.</title>
        <authorList>
            <person name="Perez M."/>
            <person name="Aroh O."/>
            <person name="Sun Y."/>
            <person name="Lan Y."/>
            <person name="Juniper S.K."/>
            <person name="Young C.R."/>
            <person name="Angers B."/>
            <person name="Qian P.Y."/>
        </authorList>
    </citation>
    <scope>NUCLEOTIDE SEQUENCE</scope>
    <source>
        <strain evidence="1">P08H-3</strain>
    </source>
</reference>
<dbReference type="AlphaFoldDB" id="A0AAD9JRC8"/>
<dbReference type="Proteomes" id="UP001208570">
    <property type="component" value="Unassembled WGS sequence"/>
</dbReference>
<comment type="caution">
    <text evidence="1">The sequence shown here is derived from an EMBL/GenBank/DDBJ whole genome shotgun (WGS) entry which is preliminary data.</text>
</comment>
<name>A0AAD9JRC8_9ANNE</name>
<dbReference type="EMBL" id="JAODUP010000180">
    <property type="protein sequence ID" value="KAK2157953.1"/>
    <property type="molecule type" value="Genomic_DNA"/>
</dbReference>
<accession>A0AAD9JRC8</accession>
<protein>
    <submittedName>
        <fullName evidence="1">Uncharacterized protein</fullName>
    </submittedName>
</protein>
<evidence type="ECO:0000313" key="2">
    <source>
        <dbReference type="Proteomes" id="UP001208570"/>
    </source>
</evidence>
<evidence type="ECO:0000313" key="1">
    <source>
        <dbReference type="EMBL" id="KAK2157953.1"/>
    </source>
</evidence>